<dbReference type="InterPro" id="IPR031357">
    <property type="entry name" value="Stealth_CR3"/>
</dbReference>
<protein>
    <submittedName>
        <fullName evidence="7">Capsular polysaccharide phosphotransferase SacB</fullName>
        <ecNumber evidence="7">2.7.-.-</ecNumber>
    </submittedName>
</protein>
<dbReference type="GO" id="GO:0016772">
    <property type="term" value="F:transferase activity, transferring phosphorus-containing groups"/>
    <property type="evidence" value="ECO:0007669"/>
    <property type="project" value="InterPro"/>
</dbReference>
<dbReference type="AlphaFoldDB" id="A0A486XDV6"/>
<proteinExistence type="inferred from homology"/>
<name>A0A486XDV6_9PAST</name>
<evidence type="ECO:0000313" key="7">
    <source>
        <dbReference type="EMBL" id="VGM96331.1"/>
    </source>
</evidence>
<organism evidence="7">
    <name type="scientific">uncultured Avibacterium sp</name>
    <dbReference type="NCBI Taxonomy" id="1936169"/>
    <lineage>
        <taxon>Bacteria</taxon>
        <taxon>Pseudomonadati</taxon>
        <taxon>Pseudomonadota</taxon>
        <taxon>Gammaproteobacteria</taxon>
        <taxon>Pasteurellales</taxon>
        <taxon>Pasteurellaceae</taxon>
        <taxon>Avibacterium</taxon>
        <taxon>environmental samples</taxon>
    </lineage>
</organism>
<evidence type="ECO:0000259" key="4">
    <source>
        <dbReference type="Pfam" id="PF11380"/>
    </source>
</evidence>
<dbReference type="Pfam" id="PF17101">
    <property type="entry name" value="Stealth_CR1"/>
    <property type="match status" value="1"/>
</dbReference>
<dbReference type="InterPro" id="IPR021520">
    <property type="entry name" value="Stealth_CR2"/>
</dbReference>
<sequence>MSKLNKFFSKPSIFWRDFFLKRAPLEFGNNVQALPTEKGHNTLKPKSKVTVDKTNSQKAVKMVDSADLEDLYPVTFPIDIVYTWVDSNDIEFIRNKNKYENVISEMQKEKEEISDIARFESHDELKYSIRSIFEYAPWVNHIYIVTNGQIPKWLDSECSKVSIITHDQIIDREYLPTFNSHVIESSLHKIPGLSEHYIYFNDDVMLTRPIKPEYFFTSSGLAKVFITNSLLPDGPKNINDTPTQWASKNSRALLFDKTKFFARNMFAHTFFPQLKSVHEKMESLWAKEYHKCRLNRFRGESDLTIVTFLHNHFALIFGNAIAARTTCMYFNIRAPMAENYYKSLLARQGSDNAPYSMCLNDHKSNLAVKLDEHENKLRAFLDSYYPNSAEHEIYLLTKNELLTLLNNGFYKEIYISLNRIIKYDIIPITKKNIYVVYYYALTCYELYKINGKNKYLDKATRALDLVLNIAPSHKAALTLKNTVSQVMGK</sequence>
<evidence type="ECO:0000259" key="6">
    <source>
        <dbReference type="Pfam" id="PF17102"/>
    </source>
</evidence>
<feature type="domain" description="Stealth protein CR3 conserved region 3" evidence="6">
    <location>
        <begin position="267"/>
        <end position="314"/>
    </location>
</feature>
<comment type="similarity">
    <text evidence="1">Belongs to the stealth family.</text>
</comment>
<accession>A0A486XDV6</accession>
<dbReference type="InterPro" id="IPR047141">
    <property type="entry name" value="Stealth"/>
</dbReference>
<keyword evidence="2 7" id="KW-0808">Transferase</keyword>
<dbReference type="GO" id="GO:0000271">
    <property type="term" value="P:polysaccharide biosynthetic process"/>
    <property type="evidence" value="ECO:0007669"/>
    <property type="project" value="UniProtKB-KW"/>
</dbReference>
<dbReference type="EC" id="2.7.-.-" evidence="7"/>
<dbReference type="Pfam" id="PF17102">
    <property type="entry name" value="Stealth_CR3"/>
    <property type="match status" value="1"/>
</dbReference>
<dbReference type="PANTHER" id="PTHR24045">
    <property type="match status" value="1"/>
</dbReference>
<dbReference type="PANTHER" id="PTHR24045:SF0">
    <property type="entry name" value="N-ACETYLGLUCOSAMINE-1-PHOSPHOTRANSFERASE SUBUNITS ALPHA_BETA"/>
    <property type="match status" value="1"/>
</dbReference>
<dbReference type="Pfam" id="PF11380">
    <property type="entry name" value="Stealth_CR2"/>
    <property type="match status" value="1"/>
</dbReference>
<evidence type="ECO:0000256" key="2">
    <source>
        <dbReference type="ARBA" id="ARBA00022679"/>
    </source>
</evidence>
<gene>
    <name evidence="7" type="primary">sacB_2</name>
    <name evidence="7" type="ORF">NCTC4101_01750</name>
</gene>
<keyword evidence="3" id="KW-0270">Exopolysaccharide synthesis</keyword>
<reference evidence="7" key="1">
    <citation type="submission" date="2019-03" db="EMBL/GenBank/DDBJ databases">
        <authorList>
            <consortium name="Pathogen Informatics"/>
        </authorList>
    </citation>
    <scope>NUCLEOTIDE SEQUENCE</scope>
    <source>
        <strain evidence="7">Unknown</strain>
    </source>
</reference>
<evidence type="ECO:0000259" key="5">
    <source>
        <dbReference type="Pfam" id="PF17101"/>
    </source>
</evidence>
<feature type="domain" description="Stealth protein CR2 conserved region 2" evidence="4">
    <location>
        <begin position="118"/>
        <end position="223"/>
    </location>
</feature>
<dbReference type="EMBL" id="CAAHDN010000018">
    <property type="protein sequence ID" value="VGM96331.1"/>
    <property type="molecule type" value="Genomic_DNA"/>
</dbReference>
<dbReference type="InterPro" id="IPR031358">
    <property type="entry name" value="Stealth_CR1"/>
</dbReference>
<evidence type="ECO:0000256" key="3">
    <source>
        <dbReference type="ARBA" id="ARBA00023169"/>
    </source>
</evidence>
<evidence type="ECO:0000256" key="1">
    <source>
        <dbReference type="ARBA" id="ARBA00007583"/>
    </source>
</evidence>
<feature type="domain" description="Stealth protein CR1 conserved region 1" evidence="5">
    <location>
        <begin position="76"/>
        <end position="101"/>
    </location>
</feature>